<dbReference type="CDD" id="cd01448">
    <property type="entry name" value="TST_Repeat_1"/>
    <property type="match status" value="1"/>
</dbReference>
<feature type="domain" description="Rhodanese" evidence="4">
    <location>
        <begin position="38"/>
        <end position="139"/>
    </location>
</feature>
<dbReference type="GO" id="GO:0004792">
    <property type="term" value="F:thiosulfate-cyanide sulfurtransferase activity"/>
    <property type="evidence" value="ECO:0007669"/>
    <property type="project" value="TreeGrafter"/>
</dbReference>
<accession>A0AAU9IZR2</accession>
<dbReference type="PROSITE" id="PS50206">
    <property type="entry name" value="RHODANESE_3"/>
    <property type="match status" value="2"/>
</dbReference>
<dbReference type="EMBL" id="CAJZBQ010000022">
    <property type="protein sequence ID" value="CAG9319178.1"/>
    <property type="molecule type" value="Genomic_DNA"/>
</dbReference>
<organism evidence="5 6">
    <name type="scientific">Blepharisma stoltei</name>
    <dbReference type="NCBI Taxonomy" id="1481888"/>
    <lineage>
        <taxon>Eukaryota</taxon>
        <taxon>Sar</taxon>
        <taxon>Alveolata</taxon>
        <taxon>Ciliophora</taxon>
        <taxon>Postciliodesmatophora</taxon>
        <taxon>Heterotrichea</taxon>
        <taxon>Heterotrichida</taxon>
        <taxon>Blepharismidae</taxon>
        <taxon>Blepharisma</taxon>
    </lineage>
</organism>
<comment type="caution">
    <text evidence="5">The sequence shown here is derived from an EMBL/GenBank/DDBJ whole genome shotgun (WGS) entry which is preliminary data.</text>
</comment>
<proteinExistence type="predicted"/>
<evidence type="ECO:0000256" key="2">
    <source>
        <dbReference type="ARBA" id="ARBA00022737"/>
    </source>
</evidence>
<dbReference type="SMART" id="SM00450">
    <property type="entry name" value="RHOD"/>
    <property type="match status" value="2"/>
</dbReference>
<evidence type="ECO:0000256" key="1">
    <source>
        <dbReference type="ARBA" id="ARBA00022679"/>
    </source>
</evidence>
<reference evidence="5" key="1">
    <citation type="submission" date="2021-09" db="EMBL/GenBank/DDBJ databases">
        <authorList>
            <consortium name="AG Swart"/>
            <person name="Singh M."/>
            <person name="Singh A."/>
            <person name="Seah K."/>
            <person name="Emmerich C."/>
        </authorList>
    </citation>
    <scope>NUCLEOTIDE SEQUENCE</scope>
    <source>
        <strain evidence="5">ATCC30299</strain>
    </source>
</reference>
<dbReference type="Proteomes" id="UP001162131">
    <property type="component" value="Unassembled WGS sequence"/>
</dbReference>
<keyword evidence="6" id="KW-1185">Reference proteome</keyword>
<feature type="domain" description="Rhodanese" evidence="4">
    <location>
        <begin position="182"/>
        <end position="298"/>
    </location>
</feature>
<gene>
    <name evidence="5" type="ORF">BSTOLATCC_MIC23387</name>
</gene>
<keyword evidence="1" id="KW-0808">Transferase</keyword>
<dbReference type="InterPro" id="IPR001763">
    <property type="entry name" value="Rhodanese-like_dom"/>
</dbReference>
<dbReference type="CDD" id="cd01449">
    <property type="entry name" value="TST_Repeat_2"/>
    <property type="match status" value="1"/>
</dbReference>
<dbReference type="Gene3D" id="3.40.250.10">
    <property type="entry name" value="Rhodanese-like domain"/>
    <property type="match status" value="2"/>
</dbReference>
<feature type="region of interest" description="Disordered" evidence="3">
    <location>
        <begin position="183"/>
        <end position="213"/>
    </location>
</feature>
<evidence type="ECO:0000256" key="3">
    <source>
        <dbReference type="SAM" id="MobiDB-lite"/>
    </source>
</evidence>
<evidence type="ECO:0000313" key="5">
    <source>
        <dbReference type="EMBL" id="CAG9319178.1"/>
    </source>
</evidence>
<sequence length="307" mass="35075">MVTRFSTLIKTRQLADLLAQRTPLYILDASYDIPGVPGNSKSEHFRIRLPGAKFFEIDEVADKTIPLPHMMPRIETFIDFMKKLRIKNDDNLLVCYDRYGGGFTAPRVWYTFKCFGRKNVAILDGGLPKWISEGYPTVSSEYEIYENPTSENDIDYQYKFDENKVKSLETVASYLAQLKNPTENSTQVLDARPPKRFSGTDPEPRKGIRSGHAKNSKNHFFKLNFNADGTFKSPEELRKQFIDSGINMSENSHTINMCGTGVTACVNLFAMELAGKQNTSLYDGSWTEYATRFPNEQLENEYFEKLA</sequence>
<dbReference type="PANTHER" id="PTHR11364:SF27">
    <property type="entry name" value="SULFURTRANSFERASE"/>
    <property type="match status" value="1"/>
</dbReference>
<name>A0AAU9IZR2_9CILI</name>
<evidence type="ECO:0000313" key="6">
    <source>
        <dbReference type="Proteomes" id="UP001162131"/>
    </source>
</evidence>
<dbReference type="Pfam" id="PF00581">
    <property type="entry name" value="Rhodanese"/>
    <property type="match status" value="2"/>
</dbReference>
<dbReference type="InterPro" id="IPR036873">
    <property type="entry name" value="Rhodanese-like_dom_sf"/>
</dbReference>
<evidence type="ECO:0000259" key="4">
    <source>
        <dbReference type="PROSITE" id="PS50206"/>
    </source>
</evidence>
<protein>
    <recommendedName>
        <fullName evidence="4">Rhodanese domain-containing protein</fullName>
    </recommendedName>
</protein>
<dbReference type="InterPro" id="IPR045078">
    <property type="entry name" value="TST/MPST-like"/>
</dbReference>
<dbReference type="GO" id="GO:0005739">
    <property type="term" value="C:mitochondrion"/>
    <property type="evidence" value="ECO:0007669"/>
    <property type="project" value="TreeGrafter"/>
</dbReference>
<dbReference type="AlphaFoldDB" id="A0AAU9IZR2"/>
<keyword evidence="2" id="KW-0677">Repeat</keyword>
<dbReference type="SUPFAM" id="SSF52821">
    <property type="entry name" value="Rhodanese/Cell cycle control phosphatase"/>
    <property type="match status" value="2"/>
</dbReference>
<dbReference type="PANTHER" id="PTHR11364">
    <property type="entry name" value="THIOSULFATE SULFERTANSFERASE"/>
    <property type="match status" value="1"/>
</dbReference>